<evidence type="ECO:0000313" key="1">
    <source>
        <dbReference type="EMBL" id="PWN56918.1"/>
    </source>
</evidence>
<dbReference type="EMBL" id="QEQK01000004">
    <property type="protein sequence ID" value="PWN56918.1"/>
    <property type="molecule type" value="Genomic_DNA"/>
</dbReference>
<dbReference type="OrthoDB" id="9477at2"/>
<name>A0A363UNB0_9GAMM</name>
<reference evidence="1 2" key="1">
    <citation type="submission" date="2018-05" db="EMBL/GenBank/DDBJ databases">
        <title>Abyssibacter profundi OUC007T gen. nov., sp. nov, a marine bacterium isolated from seawater of the Mariana Trench.</title>
        <authorList>
            <person name="Zhou S."/>
        </authorList>
    </citation>
    <scope>NUCLEOTIDE SEQUENCE [LARGE SCALE GENOMIC DNA]</scope>
    <source>
        <strain evidence="1 2">OUC007</strain>
    </source>
</reference>
<dbReference type="RefSeq" id="WP_109719517.1">
    <property type="nucleotide sequence ID" value="NZ_QEQK01000004.1"/>
</dbReference>
<proteinExistence type="predicted"/>
<dbReference type="InterPro" id="IPR029044">
    <property type="entry name" value="Nucleotide-diphossugar_trans"/>
</dbReference>
<keyword evidence="1" id="KW-0808">Transferase</keyword>
<dbReference type="AlphaFoldDB" id="A0A363UNB0"/>
<accession>A0A363UNB0</accession>
<comment type="caution">
    <text evidence="1">The sequence shown here is derived from an EMBL/GenBank/DDBJ whole genome shotgun (WGS) entry which is preliminary data.</text>
</comment>
<dbReference type="Gene3D" id="3.90.550.10">
    <property type="entry name" value="Spore Coat Polysaccharide Biosynthesis Protein SpsA, Chain A"/>
    <property type="match status" value="1"/>
</dbReference>
<dbReference type="SUPFAM" id="SSF53448">
    <property type="entry name" value="Nucleotide-diphospho-sugar transferases"/>
    <property type="match status" value="1"/>
</dbReference>
<gene>
    <name evidence="1" type="ORF">DEH80_05760</name>
</gene>
<keyword evidence="2" id="KW-1185">Reference proteome</keyword>
<dbReference type="GO" id="GO:0016740">
    <property type="term" value="F:transferase activity"/>
    <property type="evidence" value="ECO:0007669"/>
    <property type="project" value="UniProtKB-KW"/>
</dbReference>
<sequence>MSDFFQNGVITTLHQLGQRPVADIESELQNFAETRPLSLVLPCLIDELSGPALEHIVTELADVPYLSQIVIGLDGANESQYRDARQFFARLPQSTRVIWNDGPRLRALDQQLRAELLAPETRGKGCNVWYSLGYILTNGETYTGAVALHDCDILGYNRNMLARLLYPVANNNFSYEFCKGYYARVGQERLNGRVCRLLLTPLIRTLRKIFGPLEYLDYLDSFRYALAGEFSLRTGVLTDLRIPTDWGLEIGVLSEMYRNYSTNRLCQIDIAEQYDHKHKALSAHDDSGGLAKMSIDIIKAIYRKLATNGVVFTTESFRSIKATYYRVALDFVSTYAADARVNGLQFDNHREEQAVELFAKNIVKAGEIFLKNPMETPFIPSWSRVRSAMPDVLEQLYDAVEADHDDYR</sequence>
<organism evidence="1 2">
    <name type="scientific">Abyssibacter profundi</name>
    <dbReference type="NCBI Taxonomy" id="2182787"/>
    <lineage>
        <taxon>Bacteria</taxon>
        <taxon>Pseudomonadati</taxon>
        <taxon>Pseudomonadota</taxon>
        <taxon>Gammaproteobacteria</taxon>
        <taxon>Chromatiales</taxon>
        <taxon>Oceanococcaceae</taxon>
        <taxon>Abyssibacter</taxon>
    </lineage>
</organism>
<evidence type="ECO:0000313" key="2">
    <source>
        <dbReference type="Proteomes" id="UP000251800"/>
    </source>
</evidence>
<dbReference type="Proteomes" id="UP000251800">
    <property type="component" value="Unassembled WGS sequence"/>
</dbReference>
<protein>
    <submittedName>
        <fullName evidence="1">Glycosyl transferase</fullName>
    </submittedName>
</protein>